<dbReference type="EMBL" id="CM016560">
    <property type="protein sequence ID" value="TKV94344.1"/>
    <property type="molecule type" value="Genomic_DNA"/>
</dbReference>
<evidence type="ECO:0000256" key="1">
    <source>
        <dbReference type="SAM" id="MobiDB-lite"/>
    </source>
</evidence>
<dbReference type="AlphaFoldDB" id="A0A4U6T114"/>
<gene>
    <name evidence="3" type="ORF">SEVIR_9G288125v2</name>
</gene>
<keyword evidence="2" id="KW-0732">Signal</keyword>
<sequence>MAIHCLIILPVSYLSLLGFVSSTPVSTTVPEPSPLEVSILVTKIFTISITTTPLSHGSPVLIEPSSLCHGVLQSRRGTKHLGERAGISSKGRPLCPESYSTEGSSGRNNSRLKNPKQSPQQPCRPFN</sequence>
<protein>
    <recommendedName>
        <fullName evidence="5">Secreted protein</fullName>
    </recommendedName>
</protein>
<feature type="compositionally biased region" description="Polar residues" evidence="1">
    <location>
        <begin position="98"/>
        <end position="121"/>
    </location>
</feature>
<feature type="chain" id="PRO_5021035136" description="Secreted protein" evidence="2">
    <location>
        <begin position="23"/>
        <end position="127"/>
    </location>
</feature>
<dbReference type="Gramene" id="TKV94344">
    <property type="protein sequence ID" value="TKV94344"/>
    <property type="gene ID" value="SEVIR_9G288125v2"/>
</dbReference>
<organism evidence="3 4">
    <name type="scientific">Setaria viridis</name>
    <name type="common">Green bristlegrass</name>
    <name type="synonym">Setaria italica subsp. viridis</name>
    <dbReference type="NCBI Taxonomy" id="4556"/>
    <lineage>
        <taxon>Eukaryota</taxon>
        <taxon>Viridiplantae</taxon>
        <taxon>Streptophyta</taxon>
        <taxon>Embryophyta</taxon>
        <taxon>Tracheophyta</taxon>
        <taxon>Spermatophyta</taxon>
        <taxon>Magnoliopsida</taxon>
        <taxon>Liliopsida</taxon>
        <taxon>Poales</taxon>
        <taxon>Poaceae</taxon>
        <taxon>PACMAD clade</taxon>
        <taxon>Panicoideae</taxon>
        <taxon>Panicodae</taxon>
        <taxon>Paniceae</taxon>
        <taxon>Cenchrinae</taxon>
        <taxon>Setaria</taxon>
    </lineage>
</organism>
<evidence type="ECO:0000256" key="2">
    <source>
        <dbReference type="SAM" id="SignalP"/>
    </source>
</evidence>
<feature type="region of interest" description="Disordered" evidence="1">
    <location>
        <begin position="78"/>
        <end position="127"/>
    </location>
</feature>
<reference evidence="3" key="1">
    <citation type="submission" date="2019-03" db="EMBL/GenBank/DDBJ databases">
        <title>WGS assembly of Setaria viridis.</title>
        <authorList>
            <person name="Huang P."/>
            <person name="Jenkins J."/>
            <person name="Grimwood J."/>
            <person name="Barry K."/>
            <person name="Healey A."/>
            <person name="Mamidi S."/>
            <person name="Sreedasyam A."/>
            <person name="Shu S."/>
            <person name="Feldman M."/>
            <person name="Wu J."/>
            <person name="Yu Y."/>
            <person name="Chen C."/>
            <person name="Johnson J."/>
            <person name="Rokhsar D."/>
            <person name="Baxter I."/>
            <person name="Schmutz J."/>
            <person name="Brutnell T."/>
            <person name="Kellogg E."/>
        </authorList>
    </citation>
    <scope>NUCLEOTIDE SEQUENCE [LARGE SCALE GENOMIC DNA]</scope>
</reference>
<evidence type="ECO:0008006" key="5">
    <source>
        <dbReference type="Google" id="ProtNLM"/>
    </source>
</evidence>
<evidence type="ECO:0000313" key="3">
    <source>
        <dbReference type="EMBL" id="TKV94344.1"/>
    </source>
</evidence>
<accession>A0A4U6T114</accession>
<dbReference type="Proteomes" id="UP000298652">
    <property type="component" value="Chromosome 9"/>
</dbReference>
<feature type="signal peptide" evidence="2">
    <location>
        <begin position="1"/>
        <end position="22"/>
    </location>
</feature>
<evidence type="ECO:0000313" key="4">
    <source>
        <dbReference type="Proteomes" id="UP000298652"/>
    </source>
</evidence>
<keyword evidence="4" id="KW-1185">Reference proteome</keyword>
<proteinExistence type="predicted"/>
<name>A0A4U6T114_SETVI</name>